<protein>
    <submittedName>
        <fullName evidence="1">Uncharacterized protein</fullName>
    </submittedName>
</protein>
<gene>
    <name evidence="1" type="ORF">MAR_015174</name>
</gene>
<keyword evidence="2" id="KW-1185">Reference proteome</keyword>
<dbReference type="EMBL" id="CP111023">
    <property type="protein sequence ID" value="WAR21200.1"/>
    <property type="molecule type" value="Genomic_DNA"/>
</dbReference>
<dbReference type="Proteomes" id="UP001164746">
    <property type="component" value="Chromosome 12"/>
</dbReference>
<organism evidence="1 2">
    <name type="scientific">Mya arenaria</name>
    <name type="common">Soft-shell clam</name>
    <dbReference type="NCBI Taxonomy" id="6604"/>
    <lineage>
        <taxon>Eukaryota</taxon>
        <taxon>Metazoa</taxon>
        <taxon>Spiralia</taxon>
        <taxon>Lophotrochozoa</taxon>
        <taxon>Mollusca</taxon>
        <taxon>Bivalvia</taxon>
        <taxon>Autobranchia</taxon>
        <taxon>Heteroconchia</taxon>
        <taxon>Euheterodonta</taxon>
        <taxon>Imparidentia</taxon>
        <taxon>Neoheterodontei</taxon>
        <taxon>Myida</taxon>
        <taxon>Myoidea</taxon>
        <taxon>Myidae</taxon>
        <taxon>Mya</taxon>
    </lineage>
</organism>
<accession>A0ABY7FG94</accession>
<evidence type="ECO:0000313" key="2">
    <source>
        <dbReference type="Proteomes" id="UP001164746"/>
    </source>
</evidence>
<proteinExistence type="predicted"/>
<evidence type="ECO:0000313" key="1">
    <source>
        <dbReference type="EMBL" id="WAR21200.1"/>
    </source>
</evidence>
<name>A0ABY7FG94_MYAAR</name>
<sequence>MQRKVAITESKWNGLKVTWGLNPFSSFQDVPRTKADALHQGWVKKDAGAGCQGAHFNGERFWKDSDLGVILLYDVNGFIAGIQTAFDKNTSPNQNNYPAPQMQTHPLVEEGGNYHSTAYFIPSDTVCTTGRTEADFHQEGTGTGLWVQNGTTPSSTVQIPMTIEQARTSAWTEGKCFASMGKHFWYNLSKGMDCNDFFPMFLLYNGGVLNGFGWAYGIDITASSRLEHPPAVTYAIWQEEL</sequence>
<reference evidence="1" key="1">
    <citation type="submission" date="2022-11" db="EMBL/GenBank/DDBJ databases">
        <title>Centuries of genome instability and evolution in soft-shell clam transmissible cancer (bioRxiv).</title>
        <authorList>
            <person name="Hart S.F.M."/>
            <person name="Yonemitsu M.A."/>
            <person name="Giersch R.M."/>
            <person name="Beal B.F."/>
            <person name="Arriagada G."/>
            <person name="Davis B.W."/>
            <person name="Ostrander E.A."/>
            <person name="Goff S.P."/>
            <person name="Metzger M.J."/>
        </authorList>
    </citation>
    <scope>NUCLEOTIDE SEQUENCE</scope>
    <source>
        <strain evidence="1">MELC-2E11</strain>
        <tissue evidence="1">Siphon/mantle</tissue>
    </source>
</reference>